<dbReference type="PANTHER" id="PTHR46165">
    <property type="entry name" value="SET AND MYND DOMAIN-CONTAINING PROTEIN 4"/>
    <property type="match status" value="1"/>
</dbReference>
<keyword evidence="10" id="KW-0539">Nucleus</keyword>
<dbReference type="GO" id="GO:0008170">
    <property type="term" value="F:N-methyltransferase activity"/>
    <property type="evidence" value="ECO:0007669"/>
    <property type="project" value="UniProtKB-ARBA"/>
</dbReference>
<evidence type="ECO:0000256" key="3">
    <source>
        <dbReference type="ARBA" id="ARBA00022490"/>
    </source>
</evidence>
<comment type="subcellular location">
    <subcellularLocation>
        <location evidence="2">Cytoplasm</location>
    </subcellularLocation>
    <subcellularLocation>
        <location evidence="1">Nucleus</location>
    </subcellularLocation>
</comment>
<keyword evidence="9" id="KW-0862">Zinc</keyword>
<dbReference type="PROSITE" id="PS50865">
    <property type="entry name" value="ZF_MYND_2"/>
    <property type="match status" value="1"/>
</dbReference>
<dbReference type="CDD" id="cd10536">
    <property type="entry name" value="SET_SMYD4"/>
    <property type="match status" value="1"/>
</dbReference>
<dbReference type="InterPro" id="IPR001214">
    <property type="entry name" value="SET_dom"/>
</dbReference>
<dbReference type="GO" id="GO:0008270">
    <property type="term" value="F:zinc ion binding"/>
    <property type="evidence" value="ECO:0007669"/>
    <property type="project" value="UniProtKB-KW"/>
</dbReference>
<evidence type="ECO:0000256" key="1">
    <source>
        <dbReference type="ARBA" id="ARBA00004123"/>
    </source>
</evidence>
<organism evidence="18 19">
    <name type="scientific">Vespula squamosa</name>
    <name type="common">Southern yellow jacket</name>
    <name type="synonym">Wasp</name>
    <dbReference type="NCBI Taxonomy" id="30214"/>
    <lineage>
        <taxon>Eukaryota</taxon>
        <taxon>Metazoa</taxon>
        <taxon>Ecdysozoa</taxon>
        <taxon>Arthropoda</taxon>
        <taxon>Hexapoda</taxon>
        <taxon>Insecta</taxon>
        <taxon>Pterygota</taxon>
        <taxon>Neoptera</taxon>
        <taxon>Endopterygota</taxon>
        <taxon>Hymenoptera</taxon>
        <taxon>Apocrita</taxon>
        <taxon>Aculeata</taxon>
        <taxon>Vespoidea</taxon>
        <taxon>Vespidae</taxon>
        <taxon>Vespinae</taxon>
        <taxon>Vespula</taxon>
    </lineage>
</organism>
<evidence type="ECO:0000256" key="12">
    <source>
        <dbReference type="ARBA" id="ARBA00093423"/>
    </source>
</evidence>
<evidence type="ECO:0000256" key="5">
    <source>
        <dbReference type="ARBA" id="ARBA00022679"/>
    </source>
</evidence>
<evidence type="ECO:0000256" key="8">
    <source>
        <dbReference type="ARBA" id="ARBA00022771"/>
    </source>
</evidence>
<dbReference type="GO" id="GO:0032259">
    <property type="term" value="P:methylation"/>
    <property type="evidence" value="ECO:0007669"/>
    <property type="project" value="UniProtKB-KW"/>
</dbReference>
<gene>
    <name evidence="18" type="ORF">V1478_007898</name>
</gene>
<keyword evidence="6" id="KW-0949">S-adenosyl-L-methionine</keyword>
<keyword evidence="3" id="KW-0963">Cytoplasm</keyword>
<keyword evidence="5" id="KW-0808">Transferase</keyword>
<sequence length="674" mass="77663">MTMAKHDSIFIDFCRQAYDTVTMEPFISTFKELSQKGDRQGMIRVIIELPCVLNTKITKSYKGKNDQQAASLYQKSFDIMKEGNNKMDEESKACNILTEALFAASACSLIFMNALLERAKHWYKLGAWVRCLKDCECMLALPLCFYEKDAESKNIYFKHKKECFHLKHECSRKLEITIRRKKKTRGKGSAMHCTSAEITIVKNVVPTPTVHGKLNSSLKSCSDAVAFRFDNNRGRHLVATRDICAGSVLIVDQPFSSSMVKEALDRNCLHCYSSLKLENNVRIPCRMCQTVSYCTETCRKESWEMYHKYECMILNLFFEEGFNQGKNKLSHLLLAYRTTLTAVLYPNEKKQNDMETKHESLSLNTEFFKYHQSREKNSVISNTNKIYDPFDYTTVLQLETHCTDVDPNVNAIRSIEAVFVAKCLIFSLDEIGIDSLDNEKFIALATATLQHLQAINYNAYEIVENVHNGITHVWEPRNVGCAIYTTVSLTNHSCYPNVVRHSYPSGKVVVRALRCISKGNEILDCYGPQFLSEEKLARREYLWKKYHFMCECDACKYNWQFPLPDTLNYKCKTCSQAGYSFTEIKNSMHKIKHCSQCNEKLDYGKSNKQLCRSIEKRVNAISKMYQGCYEEALNQLLNHIDLVERFLKTPNIESIKTQQCLIQCYNSFGCISIN</sequence>
<accession>A0ABD2AZU2</accession>
<dbReference type="InterPro" id="IPR011990">
    <property type="entry name" value="TPR-like_helical_dom_sf"/>
</dbReference>
<evidence type="ECO:0000256" key="6">
    <source>
        <dbReference type="ARBA" id="ARBA00022691"/>
    </source>
</evidence>
<comment type="catalytic activity">
    <reaction evidence="11">
        <text>L-lysyl-[protein] + S-adenosyl-L-methionine = N(6)-methyl-L-lysyl-[protein] + S-adenosyl-L-homocysteine + H(+)</text>
        <dbReference type="Rhea" id="RHEA:51736"/>
        <dbReference type="Rhea" id="RHEA-COMP:9752"/>
        <dbReference type="Rhea" id="RHEA-COMP:13053"/>
        <dbReference type="ChEBI" id="CHEBI:15378"/>
        <dbReference type="ChEBI" id="CHEBI:29969"/>
        <dbReference type="ChEBI" id="CHEBI:57856"/>
        <dbReference type="ChEBI" id="CHEBI:59789"/>
        <dbReference type="ChEBI" id="CHEBI:61929"/>
    </reaction>
</comment>
<keyword evidence="7" id="KW-0479">Metal-binding</keyword>
<dbReference type="SUPFAM" id="SSF82199">
    <property type="entry name" value="SET domain"/>
    <property type="match status" value="1"/>
</dbReference>
<feature type="domain" description="MYND-type" evidence="17">
    <location>
        <begin position="268"/>
        <end position="311"/>
    </location>
</feature>
<evidence type="ECO:0000259" key="16">
    <source>
        <dbReference type="PROSITE" id="PS50280"/>
    </source>
</evidence>
<evidence type="ECO:0000256" key="7">
    <source>
        <dbReference type="ARBA" id="ARBA00022723"/>
    </source>
</evidence>
<evidence type="ECO:0000256" key="10">
    <source>
        <dbReference type="ARBA" id="ARBA00023242"/>
    </source>
</evidence>
<dbReference type="PANTHER" id="PTHR46165:SF2">
    <property type="entry name" value="SET AND MYND DOMAIN-CONTAINING PROTEIN 4"/>
    <property type="match status" value="1"/>
</dbReference>
<evidence type="ECO:0000256" key="4">
    <source>
        <dbReference type="ARBA" id="ARBA00022603"/>
    </source>
</evidence>
<evidence type="ECO:0000256" key="11">
    <source>
        <dbReference type="ARBA" id="ARBA00048985"/>
    </source>
</evidence>
<dbReference type="AlphaFoldDB" id="A0ABD2AZU2"/>
<dbReference type="Gene3D" id="2.170.270.10">
    <property type="entry name" value="SET domain"/>
    <property type="match status" value="1"/>
</dbReference>
<dbReference type="PROSITE" id="PS01360">
    <property type="entry name" value="ZF_MYND_1"/>
    <property type="match status" value="1"/>
</dbReference>
<dbReference type="EMBL" id="JAUDFV010000138">
    <property type="protein sequence ID" value="KAL2725225.1"/>
    <property type="molecule type" value="Genomic_DNA"/>
</dbReference>
<keyword evidence="8 15" id="KW-0863">Zinc-finger</keyword>
<comment type="caution">
    <text evidence="18">The sequence shown here is derived from an EMBL/GenBank/DDBJ whole genome shotgun (WGS) entry which is preliminary data.</text>
</comment>
<evidence type="ECO:0000256" key="14">
    <source>
        <dbReference type="ARBA" id="ARBA00093680"/>
    </source>
</evidence>
<dbReference type="Pfam" id="PF00856">
    <property type="entry name" value="SET"/>
    <property type="match status" value="1"/>
</dbReference>
<evidence type="ECO:0000256" key="2">
    <source>
        <dbReference type="ARBA" id="ARBA00004496"/>
    </source>
</evidence>
<dbReference type="InterPro" id="IPR002893">
    <property type="entry name" value="Znf_MYND"/>
</dbReference>
<name>A0ABD2AZU2_VESSQ</name>
<reference evidence="18 19" key="1">
    <citation type="journal article" date="2024" name="Ann. Entomol. Soc. Am.">
        <title>Genomic analyses of the southern and eastern yellowjacket wasps (Hymenoptera: Vespidae) reveal evolutionary signatures of social life.</title>
        <authorList>
            <person name="Catto M.A."/>
            <person name="Caine P.B."/>
            <person name="Orr S.E."/>
            <person name="Hunt B.G."/>
            <person name="Goodisman M.A.D."/>
        </authorList>
    </citation>
    <scope>NUCLEOTIDE SEQUENCE [LARGE SCALE GENOMIC DNA]</scope>
    <source>
        <strain evidence="18">233</strain>
        <tissue evidence="18">Head and thorax</tissue>
    </source>
</reference>
<evidence type="ECO:0000259" key="17">
    <source>
        <dbReference type="PROSITE" id="PS50865"/>
    </source>
</evidence>
<dbReference type="Proteomes" id="UP001607302">
    <property type="component" value="Unassembled WGS sequence"/>
</dbReference>
<dbReference type="InterPro" id="IPR044421">
    <property type="entry name" value="SMYD4_SET"/>
</dbReference>
<evidence type="ECO:0000256" key="9">
    <source>
        <dbReference type="ARBA" id="ARBA00022833"/>
    </source>
</evidence>
<dbReference type="Pfam" id="PF01753">
    <property type="entry name" value="zf-MYND"/>
    <property type="match status" value="1"/>
</dbReference>
<evidence type="ECO:0000313" key="18">
    <source>
        <dbReference type="EMBL" id="KAL2725225.1"/>
    </source>
</evidence>
<feature type="domain" description="SET" evidence="16">
    <location>
        <begin position="216"/>
        <end position="527"/>
    </location>
</feature>
<dbReference type="GO" id="GO:0008276">
    <property type="term" value="F:protein methyltransferase activity"/>
    <property type="evidence" value="ECO:0007669"/>
    <property type="project" value="UniProtKB-ARBA"/>
</dbReference>
<keyword evidence="4" id="KW-0489">Methyltransferase</keyword>
<dbReference type="Gene3D" id="1.25.40.10">
    <property type="entry name" value="Tetratricopeptide repeat domain"/>
    <property type="match status" value="1"/>
</dbReference>
<protein>
    <recommendedName>
        <fullName evidence="13">Protein-lysine N-methyltransferase SMYD4</fullName>
    </recommendedName>
    <alternativeName>
        <fullName evidence="14">SET and MYND domain-containing protein 4</fullName>
    </alternativeName>
</protein>
<comment type="function">
    <text evidence="12">Protein-lysine N-methyltransferase. Monomethylates PRMT5, modulating its transcriptional activity. May also act as a histone methyltransferase. Plays a critical role in cardiac development. Acts as a key epigenetic regulator of gene expression during cardiac development via its dual activities as a methyltransferase and negative regulator of HDAC1.</text>
</comment>
<dbReference type="InterPro" id="IPR052097">
    <property type="entry name" value="SET-MYND_domain_protein"/>
</dbReference>
<dbReference type="GO" id="GO:0008757">
    <property type="term" value="F:S-adenosylmethionine-dependent methyltransferase activity"/>
    <property type="evidence" value="ECO:0007669"/>
    <property type="project" value="UniProtKB-ARBA"/>
</dbReference>
<dbReference type="Gene3D" id="6.10.140.2220">
    <property type="match status" value="1"/>
</dbReference>
<dbReference type="PROSITE" id="PS50280">
    <property type="entry name" value="SET"/>
    <property type="match status" value="1"/>
</dbReference>
<evidence type="ECO:0000256" key="13">
    <source>
        <dbReference type="ARBA" id="ARBA00093635"/>
    </source>
</evidence>
<evidence type="ECO:0000256" key="15">
    <source>
        <dbReference type="PROSITE-ProRule" id="PRU00134"/>
    </source>
</evidence>
<keyword evidence="19" id="KW-1185">Reference proteome</keyword>
<evidence type="ECO:0000313" key="19">
    <source>
        <dbReference type="Proteomes" id="UP001607302"/>
    </source>
</evidence>
<dbReference type="GO" id="GO:0005634">
    <property type="term" value="C:nucleus"/>
    <property type="evidence" value="ECO:0007669"/>
    <property type="project" value="UniProtKB-SubCell"/>
</dbReference>
<dbReference type="InterPro" id="IPR046341">
    <property type="entry name" value="SET_dom_sf"/>
</dbReference>
<dbReference type="SUPFAM" id="SSF144232">
    <property type="entry name" value="HIT/MYND zinc finger-like"/>
    <property type="match status" value="1"/>
</dbReference>
<dbReference type="GO" id="GO:0005737">
    <property type="term" value="C:cytoplasm"/>
    <property type="evidence" value="ECO:0007669"/>
    <property type="project" value="UniProtKB-SubCell"/>
</dbReference>
<proteinExistence type="predicted"/>